<feature type="transmembrane region" description="Helical" evidence="6">
    <location>
        <begin position="180"/>
        <end position="201"/>
    </location>
</feature>
<keyword evidence="2" id="KW-1003">Cell membrane</keyword>
<dbReference type="InterPro" id="IPR002797">
    <property type="entry name" value="Polysacc_synth"/>
</dbReference>
<evidence type="ECO:0000256" key="1">
    <source>
        <dbReference type="ARBA" id="ARBA00004651"/>
    </source>
</evidence>
<feature type="transmembrane region" description="Helical" evidence="6">
    <location>
        <begin position="341"/>
        <end position="363"/>
    </location>
</feature>
<feature type="transmembrane region" description="Helical" evidence="6">
    <location>
        <begin position="153"/>
        <end position="174"/>
    </location>
</feature>
<feature type="transmembrane region" description="Helical" evidence="6">
    <location>
        <begin position="370"/>
        <end position="393"/>
    </location>
</feature>
<keyword evidence="3 6" id="KW-0812">Transmembrane</keyword>
<gene>
    <name evidence="7" type="ORF">Q0590_01450</name>
</gene>
<organism evidence="7 8">
    <name type="scientific">Rhodocytophaga aerolata</name>
    <dbReference type="NCBI Taxonomy" id="455078"/>
    <lineage>
        <taxon>Bacteria</taxon>
        <taxon>Pseudomonadati</taxon>
        <taxon>Bacteroidota</taxon>
        <taxon>Cytophagia</taxon>
        <taxon>Cytophagales</taxon>
        <taxon>Rhodocytophagaceae</taxon>
        <taxon>Rhodocytophaga</taxon>
    </lineage>
</organism>
<evidence type="ECO:0000313" key="7">
    <source>
        <dbReference type="EMBL" id="MDO1444892.1"/>
    </source>
</evidence>
<comment type="caution">
    <text evidence="7">The sequence shown here is derived from an EMBL/GenBank/DDBJ whole genome shotgun (WGS) entry which is preliminary data.</text>
</comment>
<protein>
    <submittedName>
        <fullName evidence="7">Oligosaccharide flippase family protein</fullName>
    </submittedName>
</protein>
<evidence type="ECO:0000256" key="6">
    <source>
        <dbReference type="SAM" id="Phobius"/>
    </source>
</evidence>
<feature type="transmembrane region" description="Helical" evidence="6">
    <location>
        <begin position="399"/>
        <end position="419"/>
    </location>
</feature>
<feature type="transmembrane region" description="Helical" evidence="6">
    <location>
        <begin position="12"/>
        <end position="30"/>
    </location>
</feature>
<evidence type="ECO:0000313" key="8">
    <source>
        <dbReference type="Proteomes" id="UP001168528"/>
    </source>
</evidence>
<accession>A0ABT8QYH7</accession>
<feature type="transmembrane region" description="Helical" evidence="6">
    <location>
        <begin position="308"/>
        <end position="329"/>
    </location>
</feature>
<dbReference type="Pfam" id="PF01943">
    <property type="entry name" value="Polysacc_synt"/>
    <property type="match status" value="1"/>
</dbReference>
<dbReference type="PANTHER" id="PTHR30250:SF11">
    <property type="entry name" value="O-ANTIGEN TRANSPORTER-RELATED"/>
    <property type="match status" value="1"/>
</dbReference>
<feature type="transmembrane region" description="Helical" evidence="6">
    <location>
        <begin position="80"/>
        <end position="101"/>
    </location>
</feature>
<reference evidence="7" key="1">
    <citation type="submission" date="2023-07" db="EMBL/GenBank/DDBJ databases">
        <title>The genome sequence of Rhodocytophaga aerolata KACC 12507.</title>
        <authorList>
            <person name="Zhang X."/>
        </authorList>
    </citation>
    <scope>NUCLEOTIDE SEQUENCE</scope>
    <source>
        <strain evidence="7">KACC 12507</strain>
    </source>
</reference>
<dbReference type="PANTHER" id="PTHR30250">
    <property type="entry name" value="PST FAMILY PREDICTED COLANIC ACID TRANSPORTER"/>
    <property type="match status" value="1"/>
</dbReference>
<evidence type="ECO:0000256" key="4">
    <source>
        <dbReference type="ARBA" id="ARBA00022989"/>
    </source>
</evidence>
<proteinExistence type="predicted"/>
<keyword evidence="8" id="KW-1185">Reference proteome</keyword>
<keyword evidence="5 6" id="KW-0472">Membrane</keyword>
<feature type="transmembrane region" description="Helical" evidence="6">
    <location>
        <begin position="431"/>
        <end position="449"/>
    </location>
</feature>
<evidence type="ECO:0000256" key="3">
    <source>
        <dbReference type="ARBA" id="ARBA00022692"/>
    </source>
</evidence>
<comment type="subcellular location">
    <subcellularLocation>
        <location evidence="1">Cell membrane</location>
        <topology evidence="1">Multi-pass membrane protein</topology>
    </subcellularLocation>
</comment>
<feature type="transmembrane region" description="Helical" evidence="6">
    <location>
        <begin position="50"/>
        <end position="68"/>
    </location>
</feature>
<feature type="transmembrane region" description="Helical" evidence="6">
    <location>
        <begin position="461"/>
        <end position="479"/>
    </location>
</feature>
<dbReference type="Proteomes" id="UP001168528">
    <property type="component" value="Unassembled WGS sequence"/>
</dbReference>
<dbReference type="RefSeq" id="WP_302035693.1">
    <property type="nucleotide sequence ID" value="NZ_JAUKPO010000001.1"/>
</dbReference>
<keyword evidence="4 6" id="KW-1133">Transmembrane helix</keyword>
<dbReference type="EMBL" id="JAUKPO010000001">
    <property type="protein sequence ID" value="MDO1444892.1"/>
    <property type="molecule type" value="Genomic_DNA"/>
</dbReference>
<name>A0ABT8QYH7_9BACT</name>
<feature type="transmembrane region" description="Helical" evidence="6">
    <location>
        <begin position="256"/>
        <end position="272"/>
    </location>
</feature>
<evidence type="ECO:0000256" key="5">
    <source>
        <dbReference type="ARBA" id="ARBA00023136"/>
    </source>
</evidence>
<feature type="transmembrane region" description="Helical" evidence="6">
    <location>
        <begin position="121"/>
        <end position="141"/>
    </location>
</feature>
<sequence length="504" mass="56842">MGIIVRQGLKYSTVAYLGVLIGAVNTIVVFPKILSPEQYGLMRLLQENGLFIAAFVQLGAANIADKFIPVFRTEDKTNNGFLFFLLIFPLAGFLLFCLLFLAFKNIWLEVYQEKSPAVNTYFYYFIPLVFFMMYQLILEAYSRVHLRIVVPGLFRDVVLKLITLGFILLYSFQLITFHQFLLSIIATYGIITLLLMAYLYNLKVLHIKPRLDFLTGKLLKEMGIYGAFILLGGAATLIITKIDFLMLGSLAGTREVAIYTIAFFMGTIIEIPRRAIAQISTPILSQAWQQNDLDKIEDIYKKSAINQLVIGAFCFLGIWCNADAIFNIIPNGEVYRAGKYVILFIGAARLFDMATGVNGEIILQSKYYRFNLISVVFLAVLIVVTNYIFIPLYGINGAAFGTSLSVFLYNILKYVFLWIKFRMQPFNIKTVIVVLIMAVTFFAASLVPAPEDEIVPTLLNILFRSAVITGLFVGFTYVFQVSEDANNLAKLGVDRIKAFMKKTA</sequence>
<feature type="transmembrane region" description="Helical" evidence="6">
    <location>
        <begin position="222"/>
        <end position="244"/>
    </location>
</feature>
<dbReference type="InterPro" id="IPR050833">
    <property type="entry name" value="Poly_Biosynth_Transport"/>
</dbReference>
<evidence type="ECO:0000256" key="2">
    <source>
        <dbReference type="ARBA" id="ARBA00022475"/>
    </source>
</evidence>